<protein>
    <recommendedName>
        <fullName evidence="3">HNH endonuclease</fullName>
    </recommendedName>
</protein>
<evidence type="ECO:0000313" key="1">
    <source>
        <dbReference type="EMBL" id="PJJ67342.1"/>
    </source>
</evidence>
<name>A0A2M9C998_9FLAO</name>
<accession>A0A2M9C998</accession>
<dbReference type="RefSeq" id="WP_157798740.1">
    <property type="nucleotide sequence ID" value="NZ_PGFD01000001.1"/>
</dbReference>
<dbReference type="Proteomes" id="UP000228740">
    <property type="component" value="Unassembled WGS sequence"/>
</dbReference>
<evidence type="ECO:0008006" key="3">
    <source>
        <dbReference type="Google" id="ProtNLM"/>
    </source>
</evidence>
<organism evidence="1 2">
    <name type="scientific">Chryseobacterium geocarposphaerae</name>
    <dbReference type="NCBI Taxonomy" id="1416776"/>
    <lineage>
        <taxon>Bacteria</taxon>
        <taxon>Pseudomonadati</taxon>
        <taxon>Bacteroidota</taxon>
        <taxon>Flavobacteriia</taxon>
        <taxon>Flavobacteriales</taxon>
        <taxon>Weeksellaceae</taxon>
        <taxon>Chryseobacterium group</taxon>
        <taxon>Chryseobacterium</taxon>
    </lineage>
</organism>
<comment type="caution">
    <text evidence="1">The sequence shown here is derived from an EMBL/GenBank/DDBJ whole genome shotgun (WGS) entry which is preliminary data.</text>
</comment>
<dbReference type="OrthoDB" id="9816185at2"/>
<dbReference type="AlphaFoldDB" id="A0A2M9C998"/>
<reference evidence="1 2" key="1">
    <citation type="submission" date="2017-11" db="EMBL/GenBank/DDBJ databases">
        <title>Genomic Encyclopedia of Archaeal and Bacterial Type Strains, Phase II (KMG-II): From Individual Species to Whole Genera.</title>
        <authorList>
            <person name="Goeker M."/>
        </authorList>
    </citation>
    <scope>NUCLEOTIDE SEQUENCE [LARGE SCALE GENOMIC DNA]</scope>
    <source>
        <strain evidence="1 2">DSM 27617</strain>
    </source>
</reference>
<proteinExistence type="predicted"/>
<evidence type="ECO:0000313" key="2">
    <source>
        <dbReference type="Proteomes" id="UP000228740"/>
    </source>
</evidence>
<gene>
    <name evidence="1" type="ORF">CLV73_1349</name>
</gene>
<dbReference type="Gene3D" id="1.10.30.50">
    <property type="match status" value="1"/>
</dbReference>
<dbReference type="EMBL" id="PGFD01000001">
    <property type="protein sequence ID" value="PJJ67342.1"/>
    <property type="molecule type" value="Genomic_DNA"/>
</dbReference>
<keyword evidence="2" id="KW-1185">Reference proteome</keyword>
<sequence>MVKLKKNTNGAQEHMVIASSLIRKRINSVISKGSIGRDKVIALTNDVKNFLENLLIGDKLENLILTQPEDLTSLIRGISINYPNFINPNSDENLLLRNVFVVHGYNHDDFDKLEFIKRINVDTCPYCNRSYIYYLSRVGKIKPQIDHFYPTNLYPFLALTFYNLIPSCQTCNGFGAKEGNCPILHDMINPYLIENEDFEFTYKIKHINFLNPLMDKNSVELLMRRKIDGNTKILKLDQLYQQHSDHLLELIIKSKVSYSDKYRTYLKSYAGLKFNNSEIDRMILGNYSEEDDIHKRPLSKLYQDIGLSLGLIKRSTQ</sequence>